<proteinExistence type="predicted"/>
<evidence type="ECO:0000313" key="2">
    <source>
        <dbReference type="Proteomes" id="UP000269221"/>
    </source>
</evidence>
<protein>
    <submittedName>
        <fullName evidence="1">Uncharacterized protein</fullName>
    </submittedName>
</protein>
<dbReference type="Gene3D" id="1.10.1200.30">
    <property type="match status" value="1"/>
</dbReference>
<evidence type="ECO:0000313" key="1">
    <source>
        <dbReference type="EMBL" id="RMC08335.1"/>
    </source>
</evidence>
<dbReference type="AlphaFoldDB" id="A0A3M0K541"/>
<dbReference type="InterPro" id="IPR008916">
    <property type="entry name" value="Retrov_capsid_C"/>
</dbReference>
<gene>
    <name evidence="1" type="ORF">DUI87_14576</name>
</gene>
<comment type="caution">
    <text evidence="1">The sequence shown here is derived from an EMBL/GenBank/DDBJ whole genome shotgun (WGS) entry which is preliminary data.</text>
</comment>
<reference evidence="1 2" key="1">
    <citation type="submission" date="2018-07" db="EMBL/GenBank/DDBJ databases">
        <title>A high quality draft genome assembly of the barn swallow (H. rustica rustica).</title>
        <authorList>
            <person name="Formenti G."/>
            <person name="Chiara M."/>
            <person name="Poveda L."/>
            <person name="Francoijs K.-J."/>
            <person name="Bonisoli-Alquati A."/>
            <person name="Canova L."/>
            <person name="Gianfranceschi L."/>
            <person name="Horner D.S."/>
            <person name="Saino N."/>
        </authorList>
    </citation>
    <scope>NUCLEOTIDE SEQUENCE [LARGE SCALE GENOMIC DNA]</scope>
    <source>
        <strain evidence="1">Chelidonia</strain>
        <tissue evidence="1">Blood</tissue>
    </source>
</reference>
<dbReference type="Proteomes" id="UP000269221">
    <property type="component" value="Unassembled WGS sequence"/>
</dbReference>
<dbReference type="EMBL" id="QRBI01000117">
    <property type="protein sequence ID" value="RMC08335.1"/>
    <property type="molecule type" value="Genomic_DNA"/>
</dbReference>
<keyword evidence="2" id="KW-1185">Reference proteome</keyword>
<name>A0A3M0K541_HIRRU</name>
<sequence>MVVWVCQKNSNSWRLNVWLEATRGSQKAGRAMCGACGRGISRRHVGPEMQPTHAETDPSGLAFAVESLKHRTPQARAVVFSFGLRKPIVVLRRSPMNGRLLSEKVTTCSWKTDPGNRDWKLFLHQKGQSQAKGVIGKERKDSSERVKKVGAQEQVLEEMVLTNANEKAAILSLSMEPAPGLDDMLQVCAKKVPFITAHQSHSSRVNPPQKAAIDVHLGLSKELQQKNMLGTAKD</sequence>
<organism evidence="1 2">
    <name type="scientific">Hirundo rustica rustica</name>
    <dbReference type="NCBI Taxonomy" id="333673"/>
    <lineage>
        <taxon>Eukaryota</taxon>
        <taxon>Metazoa</taxon>
        <taxon>Chordata</taxon>
        <taxon>Craniata</taxon>
        <taxon>Vertebrata</taxon>
        <taxon>Euteleostomi</taxon>
        <taxon>Archelosauria</taxon>
        <taxon>Archosauria</taxon>
        <taxon>Dinosauria</taxon>
        <taxon>Saurischia</taxon>
        <taxon>Theropoda</taxon>
        <taxon>Coelurosauria</taxon>
        <taxon>Aves</taxon>
        <taxon>Neognathae</taxon>
        <taxon>Neoaves</taxon>
        <taxon>Telluraves</taxon>
        <taxon>Australaves</taxon>
        <taxon>Passeriformes</taxon>
        <taxon>Sylvioidea</taxon>
        <taxon>Hirundinidae</taxon>
        <taxon>Hirundo</taxon>
    </lineage>
</organism>
<accession>A0A3M0K541</accession>